<feature type="transmembrane region" description="Helical" evidence="7">
    <location>
        <begin position="6"/>
        <end position="32"/>
    </location>
</feature>
<gene>
    <name evidence="8" type="ORF">T440DRAFT_273805</name>
</gene>
<proteinExistence type="inferred from homology"/>
<evidence type="ECO:0000313" key="8">
    <source>
        <dbReference type="EMBL" id="KAF2854362.1"/>
    </source>
</evidence>
<dbReference type="PANTHER" id="PTHR32385:SF20">
    <property type="entry name" value="MANNOSYL PHOSPHORYLINOSITOL CERAMIDE SYNTHASE CSH1-RELATED"/>
    <property type="match status" value="1"/>
</dbReference>
<dbReference type="Proteomes" id="UP000799423">
    <property type="component" value="Unassembled WGS sequence"/>
</dbReference>
<comment type="similarity">
    <text evidence="2">Belongs to the glycosyltransferase 32 family.</text>
</comment>
<dbReference type="SUPFAM" id="SSF53448">
    <property type="entry name" value="Nucleotide-diphospho-sugar transferases"/>
    <property type="match status" value="1"/>
</dbReference>
<keyword evidence="9" id="KW-1185">Reference proteome</keyword>
<dbReference type="PANTHER" id="PTHR32385">
    <property type="entry name" value="MANNOSYL PHOSPHORYLINOSITOL CERAMIDE SYNTHASE"/>
    <property type="match status" value="1"/>
</dbReference>
<evidence type="ECO:0000256" key="4">
    <source>
        <dbReference type="ARBA" id="ARBA00022692"/>
    </source>
</evidence>
<dbReference type="Gene3D" id="3.90.550.20">
    <property type="match status" value="1"/>
</dbReference>
<protein>
    <submittedName>
        <fullName evidence="8">Glycosyltransferase family 32 protein</fullName>
    </submittedName>
</protein>
<dbReference type="GO" id="GO:0000030">
    <property type="term" value="F:mannosyltransferase activity"/>
    <property type="evidence" value="ECO:0007669"/>
    <property type="project" value="TreeGrafter"/>
</dbReference>
<keyword evidence="3" id="KW-0808">Transferase</keyword>
<sequence>MRRGVTIFIVVTILVLGFAVHSVWTLLGLLIATGREDAILRGELPAPNSGTISQQPQLIPKIIHQTYINESIPMHWKGPQQSCLDLHPDYEYKLWTDKKSREFIAAEYPWFLETFDGYPYPIQRADAIRYFVLHHFGGIYIDLDDGCNRSLDPLLAYPAWVRRTLPTGISNDAMGAIPRHPFFLKAIDSLTDYNRRWPLPYITVMASTGPLFLSIIWRHYNNGDPLDQDRVRILFPDEYNHHPWSFFTHHLGNSWHKTDVKVIFWMAKHWIFVTFVGFVIGFSILGLLYKIFFLNKRTISRPSSPTSPKVRFLSPRVPFYRRISQKSFELDDRHQV</sequence>
<evidence type="ECO:0000256" key="2">
    <source>
        <dbReference type="ARBA" id="ARBA00009003"/>
    </source>
</evidence>
<keyword evidence="6 7" id="KW-0472">Membrane</keyword>
<dbReference type="InterPro" id="IPR051706">
    <property type="entry name" value="Glycosyltransferase_domain"/>
</dbReference>
<keyword evidence="4 7" id="KW-0812">Transmembrane</keyword>
<dbReference type="InterPro" id="IPR007577">
    <property type="entry name" value="GlycoTrfase_DXD_sugar-bd_CS"/>
</dbReference>
<organism evidence="8 9">
    <name type="scientific">Plenodomus tracheiphilus IPT5</name>
    <dbReference type="NCBI Taxonomy" id="1408161"/>
    <lineage>
        <taxon>Eukaryota</taxon>
        <taxon>Fungi</taxon>
        <taxon>Dikarya</taxon>
        <taxon>Ascomycota</taxon>
        <taxon>Pezizomycotina</taxon>
        <taxon>Dothideomycetes</taxon>
        <taxon>Pleosporomycetidae</taxon>
        <taxon>Pleosporales</taxon>
        <taxon>Pleosporineae</taxon>
        <taxon>Leptosphaeriaceae</taxon>
        <taxon>Plenodomus</taxon>
    </lineage>
</organism>
<evidence type="ECO:0000256" key="7">
    <source>
        <dbReference type="SAM" id="Phobius"/>
    </source>
</evidence>
<dbReference type="Pfam" id="PF04488">
    <property type="entry name" value="Gly_transf_sug"/>
    <property type="match status" value="1"/>
</dbReference>
<evidence type="ECO:0000256" key="5">
    <source>
        <dbReference type="ARBA" id="ARBA00022989"/>
    </source>
</evidence>
<dbReference type="FunFam" id="3.90.550.20:FF:000001">
    <property type="entry name" value="MIPC synthase subunit (SurA)"/>
    <property type="match status" value="1"/>
</dbReference>
<evidence type="ECO:0000256" key="6">
    <source>
        <dbReference type="ARBA" id="ARBA00023136"/>
    </source>
</evidence>
<keyword evidence="5 7" id="KW-1133">Transmembrane helix</keyword>
<accession>A0A6A7BGJ0</accession>
<reference evidence="8" key="1">
    <citation type="submission" date="2020-01" db="EMBL/GenBank/DDBJ databases">
        <authorList>
            <consortium name="DOE Joint Genome Institute"/>
            <person name="Haridas S."/>
            <person name="Albert R."/>
            <person name="Binder M."/>
            <person name="Bloem J."/>
            <person name="Labutti K."/>
            <person name="Salamov A."/>
            <person name="Andreopoulos B."/>
            <person name="Baker S.E."/>
            <person name="Barry K."/>
            <person name="Bills G."/>
            <person name="Bluhm B.H."/>
            <person name="Cannon C."/>
            <person name="Castanera R."/>
            <person name="Culley D.E."/>
            <person name="Daum C."/>
            <person name="Ezra D."/>
            <person name="Gonzalez J.B."/>
            <person name="Henrissat B."/>
            <person name="Kuo A."/>
            <person name="Liang C."/>
            <person name="Lipzen A."/>
            <person name="Lutzoni F."/>
            <person name="Magnuson J."/>
            <person name="Mondo S."/>
            <person name="Nolan M."/>
            <person name="Ohm R."/>
            <person name="Pangilinan J."/>
            <person name="Park H.-J."/>
            <person name="Ramirez L."/>
            <person name="Alfaro M."/>
            <person name="Sun H."/>
            <person name="Tritt A."/>
            <person name="Yoshinaga Y."/>
            <person name="Zwiers L.-H."/>
            <person name="Turgeon B.G."/>
            <person name="Goodwin S.B."/>
            <person name="Spatafora J.W."/>
            <person name="Crous P.W."/>
            <person name="Grigoriev I.V."/>
        </authorList>
    </citation>
    <scope>NUCLEOTIDE SEQUENCE</scope>
    <source>
        <strain evidence="8">IPT5</strain>
    </source>
</reference>
<evidence type="ECO:0000256" key="1">
    <source>
        <dbReference type="ARBA" id="ARBA00004141"/>
    </source>
</evidence>
<dbReference type="AlphaFoldDB" id="A0A6A7BGJ0"/>
<dbReference type="InterPro" id="IPR029044">
    <property type="entry name" value="Nucleotide-diphossugar_trans"/>
</dbReference>
<dbReference type="GO" id="GO:0016020">
    <property type="term" value="C:membrane"/>
    <property type="evidence" value="ECO:0007669"/>
    <property type="project" value="UniProtKB-SubCell"/>
</dbReference>
<dbReference type="GO" id="GO:0051999">
    <property type="term" value="P:mannosyl-inositol phosphorylceramide biosynthetic process"/>
    <property type="evidence" value="ECO:0007669"/>
    <property type="project" value="TreeGrafter"/>
</dbReference>
<evidence type="ECO:0000256" key="3">
    <source>
        <dbReference type="ARBA" id="ARBA00022679"/>
    </source>
</evidence>
<dbReference type="OrthoDB" id="3647at2759"/>
<feature type="transmembrane region" description="Helical" evidence="7">
    <location>
        <begin position="270"/>
        <end position="292"/>
    </location>
</feature>
<evidence type="ECO:0000313" key="9">
    <source>
        <dbReference type="Proteomes" id="UP000799423"/>
    </source>
</evidence>
<comment type="subcellular location">
    <subcellularLocation>
        <location evidence="1">Membrane</location>
        <topology evidence="1">Multi-pass membrane protein</topology>
    </subcellularLocation>
</comment>
<dbReference type="EMBL" id="MU006293">
    <property type="protein sequence ID" value="KAF2854362.1"/>
    <property type="molecule type" value="Genomic_DNA"/>
</dbReference>
<name>A0A6A7BGJ0_9PLEO</name>